<sequence length="108" mass="11860">MELLEQKSQELQICILIPELCQGSGPMFSVVDSQSPQYGSPISKAEPPFQSLGGPLFYGPGLISEAPGHMANLAPWKPLQNWAQGAKWSWRTSIAPTDHRLWCMGHGL</sequence>
<reference evidence="1" key="1">
    <citation type="submission" date="2021-03" db="EMBL/GenBank/DDBJ databases">
        <title>Draft genome sequence of rust myrtle Austropuccinia psidii MF-1, a brazilian biotype.</title>
        <authorList>
            <person name="Quecine M.C."/>
            <person name="Pachon D.M.R."/>
            <person name="Bonatelli M.L."/>
            <person name="Correr F.H."/>
            <person name="Franceschini L.M."/>
            <person name="Leite T.F."/>
            <person name="Margarido G.R.A."/>
            <person name="Almeida C.A."/>
            <person name="Ferrarezi J.A."/>
            <person name="Labate C.A."/>
        </authorList>
    </citation>
    <scope>NUCLEOTIDE SEQUENCE</scope>
    <source>
        <strain evidence="1">MF-1</strain>
    </source>
</reference>
<organism evidence="1 2">
    <name type="scientific">Austropuccinia psidii MF-1</name>
    <dbReference type="NCBI Taxonomy" id="1389203"/>
    <lineage>
        <taxon>Eukaryota</taxon>
        <taxon>Fungi</taxon>
        <taxon>Dikarya</taxon>
        <taxon>Basidiomycota</taxon>
        <taxon>Pucciniomycotina</taxon>
        <taxon>Pucciniomycetes</taxon>
        <taxon>Pucciniales</taxon>
        <taxon>Sphaerophragmiaceae</taxon>
        <taxon>Austropuccinia</taxon>
    </lineage>
</organism>
<evidence type="ECO:0000313" key="1">
    <source>
        <dbReference type="EMBL" id="MBW0460912.1"/>
    </source>
</evidence>
<dbReference type="EMBL" id="AVOT02000075">
    <property type="protein sequence ID" value="MBW0460912.1"/>
    <property type="molecule type" value="Genomic_DNA"/>
</dbReference>
<comment type="caution">
    <text evidence="1">The sequence shown here is derived from an EMBL/GenBank/DDBJ whole genome shotgun (WGS) entry which is preliminary data.</text>
</comment>
<dbReference type="AlphaFoldDB" id="A0A9Q3B907"/>
<evidence type="ECO:0000313" key="2">
    <source>
        <dbReference type="Proteomes" id="UP000765509"/>
    </source>
</evidence>
<accession>A0A9Q3B907</accession>
<protein>
    <submittedName>
        <fullName evidence="1">Uncharacterized protein</fullName>
    </submittedName>
</protein>
<name>A0A9Q3B907_9BASI</name>
<dbReference type="Proteomes" id="UP000765509">
    <property type="component" value="Unassembled WGS sequence"/>
</dbReference>
<proteinExistence type="predicted"/>
<keyword evidence="2" id="KW-1185">Reference proteome</keyword>
<gene>
    <name evidence="1" type="ORF">O181_000627</name>
</gene>